<dbReference type="PANTHER" id="PTHR43788:SF16">
    <property type="entry name" value="HELICASE WITH ZINC FINGER 2"/>
    <property type="match status" value="1"/>
</dbReference>
<feature type="region of interest" description="Disordered" evidence="6">
    <location>
        <begin position="1"/>
        <end position="23"/>
    </location>
</feature>
<dbReference type="GO" id="GO:0019899">
    <property type="term" value="F:enzyme binding"/>
    <property type="evidence" value="ECO:0007669"/>
    <property type="project" value="UniProtKB-ARBA"/>
</dbReference>
<evidence type="ECO:0000259" key="7">
    <source>
        <dbReference type="PROSITE" id="PS50158"/>
    </source>
</evidence>
<evidence type="ECO:0000256" key="5">
    <source>
        <dbReference type="PROSITE-ProRule" id="PRU00047"/>
    </source>
</evidence>
<dbReference type="Gene3D" id="3.40.50.300">
    <property type="entry name" value="P-loop containing nucleotide triphosphate hydrolases"/>
    <property type="match status" value="2"/>
</dbReference>
<evidence type="ECO:0000313" key="8">
    <source>
        <dbReference type="EMBL" id="KAL3125966.1"/>
    </source>
</evidence>
<dbReference type="GO" id="GO:0016787">
    <property type="term" value="F:hydrolase activity"/>
    <property type="evidence" value="ECO:0007669"/>
    <property type="project" value="UniProtKB-KW"/>
</dbReference>
<feature type="region of interest" description="Disordered" evidence="6">
    <location>
        <begin position="443"/>
        <end position="478"/>
    </location>
</feature>
<comment type="caution">
    <text evidence="8">The sequence shown here is derived from an EMBL/GenBank/DDBJ whole genome shotgun (WGS) entry which is preliminary data.</text>
</comment>
<keyword evidence="3" id="KW-0347">Helicase</keyword>
<protein>
    <recommendedName>
        <fullName evidence="7">CCHC-type domain-containing protein</fullName>
    </recommendedName>
</protein>
<evidence type="ECO:0000313" key="9">
    <source>
        <dbReference type="Proteomes" id="UP001620626"/>
    </source>
</evidence>
<feature type="compositionally biased region" description="Low complexity" evidence="6">
    <location>
        <begin position="235"/>
        <end position="250"/>
    </location>
</feature>
<dbReference type="SUPFAM" id="SSF52540">
    <property type="entry name" value="P-loop containing nucleoside triphosphate hydrolases"/>
    <property type="match status" value="1"/>
</dbReference>
<dbReference type="InterPro" id="IPR027417">
    <property type="entry name" value="P-loop_NTPase"/>
</dbReference>
<dbReference type="InterPro" id="IPR036875">
    <property type="entry name" value="Znf_CCHC_sf"/>
</dbReference>
<keyword evidence="9" id="KW-1185">Reference proteome</keyword>
<organism evidence="8 9">
    <name type="scientific">Heterodera trifolii</name>
    <dbReference type="NCBI Taxonomy" id="157864"/>
    <lineage>
        <taxon>Eukaryota</taxon>
        <taxon>Metazoa</taxon>
        <taxon>Ecdysozoa</taxon>
        <taxon>Nematoda</taxon>
        <taxon>Chromadorea</taxon>
        <taxon>Rhabditida</taxon>
        <taxon>Tylenchina</taxon>
        <taxon>Tylenchomorpha</taxon>
        <taxon>Tylenchoidea</taxon>
        <taxon>Heteroderidae</taxon>
        <taxon>Heteroderinae</taxon>
        <taxon>Heterodera</taxon>
    </lineage>
</organism>
<keyword evidence="5" id="KW-0862">Zinc</keyword>
<evidence type="ECO:0000256" key="2">
    <source>
        <dbReference type="ARBA" id="ARBA00022801"/>
    </source>
</evidence>
<dbReference type="PANTHER" id="PTHR43788">
    <property type="entry name" value="DNA2/NAM7 HELICASE FAMILY MEMBER"/>
    <property type="match status" value="1"/>
</dbReference>
<proteinExistence type="predicted"/>
<evidence type="ECO:0000256" key="4">
    <source>
        <dbReference type="ARBA" id="ARBA00022840"/>
    </source>
</evidence>
<keyword evidence="1" id="KW-0547">Nucleotide-binding</keyword>
<sequence length="1692" mass="185991">MRRNSDNDNGANNDANIGSDANNAREAEIVHGVDTGDGAIDALGEGMKIGQCPNCSWHCNVCTRRRNENMAASNAAVGGKEVATATQNIESLEVASATEQIELMEAESIPQNLESFEVASATQEVLIMETASAVEKAIETDKTRGISAGLEEEFERGMELEEDFTATQFSNVSWSEPRVTVSPAPMFHNDEQGVEDGVLKYLVCQTDVKSVVGGKMSGQVPLTNKKRQMRRNSDNDNGANNDANIGSDANNAREAEIVHGVDTGDGAIDALGEGMKIGQCPNCSWHCNVCTRRRNENMAASNAAVGGKEVATATQNIESLEVASATEQIELMEAESIPQNLESFEVASATQEVLIMETASAVEKAIETDKTRGISAGLEEEFERGMELEEDFTATQFSNVSWSEPRVTVSPAPMFHNDEQGVEDGVLKYLVCQTDVKSVVGGKMSGQVPLTNKKRQMRRNSDNDNGANNDANIGSDANNAREAEIVHGVDTGDGAIDALGEGMKIGQCPNCSWHCNVCTRRRNENMAASNAAVGGKEVATATQNIESLEVASATEQIELMEAESIPQNLESFEVASATQEVLIMETASAVEKAIETDKTRGISAGLEEEFERGMELEEGQSGGKNTENTEMETIQDFTATQFSNVSWSEPRVTVSPAPMFHNDEQGVEDGVLKYLVCQTDVKSVVGGKMSGQGPFFMGIPDSVVSAERRLQMGDTVVVSKFEWKEGFERLSYDLNPVDSLRSWYVQGRINVQAVAIQVEVVRLVIGSFQPGFVTDLKRYRGGDFRSATVISAQMLRPQTIYSRQLTEISPGRIMLNQLLHIKLAKITSPQEWWMGENYILPLVTPFQKGNEIRAHEKSVVIGAKESLDSFCFPLNQFSVRLMGAAAAVQRSFEMDKLAKQTVNVQLVWQRPEVQPDEVQTNLKKAQRVSFEWLIVNKSAVADFLEAWEEDTPVEAKVARDSKAQCCAVGRVIGVSVSETVPGNFMVNVKMFLSYRAKKGYDRGWEDWESILDQRDSNLKPIPNYGGLPFREEAFELSVPSDIAEGQYPVSKILKTLMGMGEDGAEQRPTVRLSSNEIVVGKLNEDQRITHGLFLDDKSRVIFMQAPAGTGKSVSVAACIASVLKKDRDAAILAVSPLNVAVCELVKDTMESLSEKVPMLALFSGQGKGRYMDRIRPLGDNLLVEAVQRDGNVPSAEGNEPKKWSDNKTFKQYVDDFNAAPRRARERSTTAALLKQTKYRVYFMTLALAEELALDLGNVTYVLVDECGQATLSAVLSILTQFRSVKKILLTGDKQQLRVHLPSQMTVVRGKFGFESILEVLETAKGIDRTVLSKCYRSHSAIVKCLDAGVYSPAGDRLVPGRPDIEMSSFLNFMGPRIVAENCPIILIHQKSSAQMENISFSSHNPEQRETALGFLGIIQGTFTGLIQVVCFYQAERKHMVSEIERRRWPNVKVSTVDSIQSQEAELVLVITTRSAVGRSTEADTGKEFWADCARTTVALSRPKFGLVIIGDLSLIWHKGTVWRRFIDETLKMTVAVTPEYLNLISNPFPSRVGKFIAKRDGTVPMAFEFYAERDSTLRHESGFMPFTTQVNAFPPISSIHAQPPAFSHGMMIIDTSVRPPPINMIAGHTMPMPSNHPGPSARMAPYPPQHLPRTSYAEAAQQAPSNTNSNRRIDVKCYRCGKIGHFSKRCRT</sequence>
<accession>A0ABD2MET4</accession>
<dbReference type="GO" id="GO:0004386">
    <property type="term" value="F:helicase activity"/>
    <property type="evidence" value="ECO:0007669"/>
    <property type="project" value="UniProtKB-KW"/>
</dbReference>
<name>A0ABD2MET4_9BILA</name>
<keyword evidence="4" id="KW-0067">ATP-binding</keyword>
<feature type="region of interest" description="Disordered" evidence="6">
    <location>
        <begin position="215"/>
        <end position="250"/>
    </location>
</feature>
<dbReference type="InterPro" id="IPR041679">
    <property type="entry name" value="DNA2/NAM7-like_C"/>
</dbReference>
<dbReference type="PROSITE" id="PS50158">
    <property type="entry name" value="ZF_CCHC"/>
    <property type="match status" value="1"/>
</dbReference>
<dbReference type="Pfam" id="PF00098">
    <property type="entry name" value="zf-CCHC"/>
    <property type="match status" value="1"/>
</dbReference>
<dbReference type="Pfam" id="PF13087">
    <property type="entry name" value="AAA_12"/>
    <property type="match status" value="1"/>
</dbReference>
<dbReference type="EMBL" id="JBICBT010000015">
    <property type="protein sequence ID" value="KAL3125966.1"/>
    <property type="molecule type" value="Genomic_DNA"/>
</dbReference>
<feature type="domain" description="CCHC-type" evidence="7">
    <location>
        <begin position="1676"/>
        <end position="1691"/>
    </location>
</feature>
<evidence type="ECO:0000256" key="3">
    <source>
        <dbReference type="ARBA" id="ARBA00022806"/>
    </source>
</evidence>
<dbReference type="Pfam" id="PF13245">
    <property type="entry name" value="AAA_19"/>
    <property type="match status" value="1"/>
</dbReference>
<keyword evidence="5" id="KW-0479">Metal-binding</keyword>
<dbReference type="GO" id="GO:0008270">
    <property type="term" value="F:zinc ion binding"/>
    <property type="evidence" value="ECO:0007669"/>
    <property type="project" value="UniProtKB-KW"/>
</dbReference>
<dbReference type="GO" id="GO:0005524">
    <property type="term" value="F:ATP binding"/>
    <property type="evidence" value="ECO:0007669"/>
    <property type="project" value="UniProtKB-KW"/>
</dbReference>
<evidence type="ECO:0000256" key="6">
    <source>
        <dbReference type="SAM" id="MobiDB-lite"/>
    </source>
</evidence>
<dbReference type="Proteomes" id="UP001620626">
    <property type="component" value="Unassembled WGS sequence"/>
</dbReference>
<keyword evidence="5" id="KW-0863">Zinc-finger</keyword>
<keyword evidence="2" id="KW-0378">Hydrolase</keyword>
<feature type="compositionally biased region" description="Low complexity" evidence="6">
    <location>
        <begin position="463"/>
        <end position="478"/>
    </location>
</feature>
<evidence type="ECO:0000256" key="1">
    <source>
        <dbReference type="ARBA" id="ARBA00022741"/>
    </source>
</evidence>
<reference evidence="8 9" key="1">
    <citation type="submission" date="2024-10" db="EMBL/GenBank/DDBJ databases">
        <authorList>
            <person name="Kim D."/>
        </authorList>
    </citation>
    <scope>NUCLEOTIDE SEQUENCE [LARGE SCALE GENOMIC DNA]</scope>
    <source>
        <strain evidence="8">BH-2024</strain>
    </source>
</reference>
<dbReference type="SMART" id="SM00343">
    <property type="entry name" value="ZnF_C2HC"/>
    <property type="match status" value="1"/>
</dbReference>
<dbReference type="InterPro" id="IPR001878">
    <property type="entry name" value="Znf_CCHC"/>
</dbReference>
<dbReference type="SUPFAM" id="SSF57756">
    <property type="entry name" value="Retrovirus zinc finger-like domains"/>
    <property type="match status" value="1"/>
</dbReference>
<dbReference type="InterPro" id="IPR050534">
    <property type="entry name" value="Coronavir_polyprotein_1ab"/>
</dbReference>
<gene>
    <name evidence="8" type="ORF">niasHT_005099</name>
</gene>
<feature type="compositionally biased region" description="Low complexity" evidence="6">
    <location>
        <begin position="7"/>
        <end position="22"/>
    </location>
</feature>